<reference evidence="2 3" key="1">
    <citation type="submission" date="2019-05" db="EMBL/GenBank/DDBJ databases">
        <title>Another draft genome of Portunus trituberculatus and its Hox gene families provides insights of decapod evolution.</title>
        <authorList>
            <person name="Jeong J.-H."/>
            <person name="Song I."/>
            <person name="Kim S."/>
            <person name="Choi T."/>
            <person name="Kim D."/>
            <person name="Ryu S."/>
            <person name="Kim W."/>
        </authorList>
    </citation>
    <scope>NUCLEOTIDE SEQUENCE [LARGE SCALE GENOMIC DNA]</scope>
    <source>
        <tissue evidence="2">Muscle</tissue>
    </source>
</reference>
<accession>A0A5B7I0J1</accession>
<protein>
    <submittedName>
        <fullName evidence="2">Uncharacterized protein</fullName>
    </submittedName>
</protein>
<evidence type="ECO:0000313" key="3">
    <source>
        <dbReference type="Proteomes" id="UP000324222"/>
    </source>
</evidence>
<dbReference type="EMBL" id="VSRR010038965">
    <property type="protein sequence ID" value="MPC74458.1"/>
    <property type="molecule type" value="Genomic_DNA"/>
</dbReference>
<feature type="region of interest" description="Disordered" evidence="1">
    <location>
        <begin position="50"/>
        <end position="75"/>
    </location>
</feature>
<organism evidence="2 3">
    <name type="scientific">Portunus trituberculatus</name>
    <name type="common">Swimming crab</name>
    <name type="synonym">Neptunus trituberculatus</name>
    <dbReference type="NCBI Taxonomy" id="210409"/>
    <lineage>
        <taxon>Eukaryota</taxon>
        <taxon>Metazoa</taxon>
        <taxon>Ecdysozoa</taxon>
        <taxon>Arthropoda</taxon>
        <taxon>Crustacea</taxon>
        <taxon>Multicrustacea</taxon>
        <taxon>Malacostraca</taxon>
        <taxon>Eumalacostraca</taxon>
        <taxon>Eucarida</taxon>
        <taxon>Decapoda</taxon>
        <taxon>Pleocyemata</taxon>
        <taxon>Brachyura</taxon>
        <taxon>Eubrachyura</taxon>
        <taxon>Portunoidea</taxon>
        <taxon>Portunidae</taxon>
        <taxon>Portuninae</taxon>
        <taxon>Portunus</taxon>
    </lineage>
</organism>
<keyword evidence="3" id="KW-1185">Reference proteome</keyword>
<evidence type="ECO:0000313" key="2">
    <source>
        <dbReference type="EMBL" id="MPC74458.1"/>
    </source>
</evidence>
<proteinExistence type="predicted"/>
<dbReference type="Proteomes" id="UP000324222">
    <property type="component" value="Unassembled WGS sequence"/>
</dbReference>
<comment type="caution">
    <text evidence="2">The sequence shown here is derived from an EMBL/GenBank/DDBJ whole genome shotgun (WGS) entry which is preliminary data.</text>
</comment>
<evidence type="ECO:0000256" key="1">
    <source>
        <dbReference type="SAM" id="MobiDB-lite"/>
    </source>
</evidence>
<dbReference type="AlphaFoldDB" id="A0A5B7I0J1"/>
<sequence length="91" mass="9959">MKEEEVEVEEEEKKEEVVVVRHAGGRRGLKEGVRAGGGVCWPLIPLARSDASTHTGGGGSSRGLTWTPHSCRNSHAPRRCVRRRVDVITSD</sequence>
<gene>
    <name evidence="2" type="ORF">E2C01_068817</name>
</gene>
<name>A0A5B7I0J1_PORTR</name>